<evidence type="ECO:0000313" key="1">
    <source>
        <dbReference type="EMBL" id="KAL2868379.1"/>
    </source>
</evidence>
<accession>A0ABR4LW19</accession>
<protein>
    <submittedName>
        <fullName evidence="1">Uncharacterized protein</fullName>
    </submittedName>
</protein>
<name>A0ABR4LW19_9EURO</name>
<keyword evidence="2" id="KW-1185">Reference proteome</keyword>
<gene>
    <name evidence="1" type="ORF">BJX67DRAFT_350650</name>
</gene>
<reference evidence="1 2" key="1">
    <citation type="submission" date="2024-07" db="EMBL/GenBank/DDBJ databases">
        <title>Section-level genome sequencing and comparative genomics of Aspergillus sections Usti and Cavernicolus.</title>
        <authorList>
            <consortium name="Lawrence Berkeley National Laboratory"/>
            <person name="Nybo J.L."/>
            <person name="Vesth T.C."/>
            <person name="Theobald S."/>
            <person name="Frisvad J.C."/>
            <person name="Larsen T.O."/>
            <person name="Kjaerboelling I."/>
            <person name="Rothschild-Mancinelli K."/>
            <person name="Lyhne E.K."/>
            <person name="Kogle M.E."/>
            <person name="Barry K."/>
            <person name="Clum A."/>
            <person name="Na H."/>
            <person name="Ledsgaard L."/>
            <person name="Lin J."/>
            <person name="Lipzen A."/>
            <person name="Kuo A."/>
            <person name="Riley R."/>
            <person name="Mondo S."/>
            <person name="Labutti K."/>
            <person name="Haridas S."/>
            <person name="Pangalinan J."/>
            <person name="Salamov A.A."/>
            <person name="Simmons B.A."/>
            <person name="Magnuson J.K."/>
            <person name="Chen J."/>
            <person name="Drula E."/>
            <person name="Henrissat B."/>
            <person name="Wiebenga A."/>
            <person name="Lubbers R.J."/>
            <person name="Gomes A.C."/>
            <person name="Macurrencykelacurrency M.R."/>
            <person name="Stajich J."/>
            <person name="Grigoriev I.V."/>
            <person name="Mortensen U.H."/>
            <person name="De Vries R.P."/>
            <person name="Baker S.E."/>
            <person name="Andersen M.R."/>
        </authorList>
    </citation>
    <scope>NUCLEOTIDE SEQUENCE [LARGE SCALE GENOMIC DNA]</scope>
    <source>
        <strain evidence="1 2">CBS 449.75</strain>
    </source>
</reference>
<dbReference type="Proteomes" id="UP001610432">
    <property type="component" value="Unassembled WGS sequence"/>
</dbReference>
<dbReference type="EMBL" id="JBFXLQ010000014">
    <property type="protein sequence ID" value="KAL2868379.1"/>
    <property type="molecule type" value="Genomic_DNA"/>
</dbReference>
<evidence type="ECO:0000313" key="2">
    <source>
        <dbReference type="Proteomes" id="UP001610432"/>
    </source>
</evidence>
<comment type="caution">
    <text evidence="1">The sequence shown here is derived from an EMBL/GenBank/DDBJ whole genome shotgun (WGS) entry which is preliminary data.</text>
</comment>
<dbReference type="GeneID" id="98143910"/>
<sequence length="76" mass="8890">MDQKDPDERLVYLACQHIFHGANSLIRKRKPVMSLLQQNKPALTDILREHNIDRTCNVARRLLEDQVFHSALRAKI</sequence>
<dbReference type="RefSeq" id="XP_070887358.1">
    <property type="nucleotide sequence ID" value="XM_071028838.1"/>
</dbReference>
<organism evidence="1 2">
    <name type="scientific">Aspergillus lucknowensis</name>
    <dbReference type="NCBI Taxonomy" id="176173"/>
    <lineage>
        <taxon>Eukaryota</taxon>
        <taxon>Fungi</taxon>
        <taxon>Dikarya</taxon>
        <taxon>Ascomycota</taxon>
        <taxon>Pezizomycotina</taxon>
        <taxon>Eurotiomycetes</taxon>
        <taxon>Eurotiomycetidae</taxon>
        <taxon>Eurotiales</taxon>
        <taxon>Aspergillaceae</taxon>
        <taxon>Aspergillus</taxon>
        <taxon>Aspergillus subgen. Nidulantes</taxon>
    </lineage>
</organism>
<proteinExistence type="predicted"/>